<dbReference type="InterPro" id="IPR021834">
    <property type="entry name" value="DUF3426"/>
</dbReference>
<dbReference type="Pfam" id="PF13717">
    <property type="entry name" value="Zn_ribbon_4"/>
    <property type="match status" value="1"/>
</dbReference>
<name>A0A1H6F7J8_9GAMM</name>
<dbReference type="InterPro" id="IPR011723">
    <property type="entry name" value="Znf/thioredoxin_put"/>
</dbReference>
<keyword evidence="1" id="KW-0472">Membrane</keyword>
<organism evidence="3 4">
    <name type="scientific">Candidatus Venteria ishoeyi</name>
    <dbReference type="NCBI Taxonomy" id="1899563"/>
    <lineage>
        <taxon>Bacteria</taxon>
        <taxon>Pseudomonadati</taxon>
        <taxon>Pseudomonadota</taxon>
        <taxon>Gammaproteobacteria</taxon>
        <taxon>Thiotrichales</taxon>
        <taxon>Thiotrichaceae</taxon>
        <taxon>Venteria</taxon>
    </lineage>
</organism>
<accession>A0A1H6F7J8</accession>
<evidence type="ECO:0000256" key="1">
    <source>
        <dbReference type="SAM" id="Phobius"/>
    </source>
</evidence>
<dbReference type="AlphaFoldDB" id="A0A1H6F7J8"/>
<proteinExistence type="predicted"/>
<keyword evidence="1" id="KW-0812">Transmembrane</keyword>
<dbReference type="EMBL" id="FMSV02000430">
    <property type="protein sequence ID" value="SEH06107.1"/>
    <property type="molecule type" value="Genomic_DNA"/>
</dbReference>
<evidence type="ECO:0000313" key="4">
    <source>
        <dbReference type="Proteomes" id="UP000236724"/>
    </source>
</evidence>
<feature type="transmembrane region" description="Helical" evidence="1">
    <location>
        <begin position="90"/>
        <end position="111"/>
    </location>
</feature>
<protein>
    <recommendedName>
        <fullName evidence="2">Zinc finger/thioredoxin putative domain-containing protein</fullName>
    </recommendedName>
</protein>
<reference evidence="3 4" key="1">
    <citation type="submission" date="2016-10" db="EMBL/GenBank/DDBJ databases">
        <authorList>
            <person name="de Groot N.N."/>
        </authorList>
    </citation>
    <scope>NUCLEOTIDE SEQUENCE [LARGE SCALE GENOMIC DNA]</scope>
    <source>
        <strain evidence="3">MBHS1</strain>
    </source>
</reference>
<dbReference type="OrthoDB" id="6717714at2"/>
<keyword evidence="1" id="KW-1133">Transmembrane helix</keyword>
<feature type="domain" description="Zinc finger/thioredoxin putative" evidence="2">
    <location>
        <begin position="1"/>
        <end position="36"/>
    </location>
</feature>
<dbReference type="Proteomes" id="UP000236724">
    <property type="component" value="Unassembled WGS sequence"/>
</dbReference>
<dbReference type="RefSeq" id="WP_103919935.1">
    <property type="nucleotide sequence ID" value="NZ_FMSV02000430.1"/>
</dbReference>
<dbReference type="Pfam" id="PF11906">
    <property type="entry name" value="DUF3426"/>
    <property type="match status" value="1"/>
</dbReference>
<gene>
    <name evidence="3" type="ORF">MBHS_01962</name>
</gene>
<evidence type="ECO:0000313" key="3">
    <source>
        <dbReference type="EMBL" id="SEH06107.1"/>
    </source>
</evidence>
<sequence length="244" mass="28088">MYTQCPQCQSIYRIHSEQLSQAEGRVCCQACKRIFNALHQRLEALPQTLSKASGEAVAEDDVHEIELLKELEDELDVASVTVQSTGRRSLFTWSLLALLLSATLVLQYLWFTRPDVILQEPHIRPWLDKGCLLLDCKLPPTRDVQAFHISKNYMNQHPDKDNAVLLHFIFENTAIFKQAYPSLELRFEDENKQLIGIRRLSPTQYLDTAQASKPLWPGEPVHVNLELKNLVPNMHTFGYSVRFM</sequence>
<evidence type="ECO:0000259" key="2">
    <source>
        <dbReference type="Pfam" id="PF13717"/>
    </source>
</evidence>
<dbReference type="NCBIfam" id="TIGR02098">
    <property type="entry name" value="MJ0042_CXXC"/>
    <property type="match status" value="1"/>
</dbReference>
<keyword evidence="4" id="KW-1185">Reference proteome</keyword>